<dbReference type="Proteomes" id="UP000053989">
    <property type="component" value="Unassembled WGS sequence"/>
</dbReference>
<dbReference type="PANTHER" id="PTHR46072">
    <property type="entry name" value="AMIDASE-RELATED-RELATED"/>
    <property type="match status" value="1"/>
</dbReference>
<feature type="domain" description="Amidase" evidence="5">
    <location>
        <begin position="62"/>
        <end position="555"/>
    </location>
</feature>
<reference evidence="7" key="2">
    <citation type="submission" date="2015-01" db="EMBL/GenBank/DDBJ databases">
        <title>Evolutionary Origins and Diversification of the Mycorrhizal Mutualists.</title>
        <authorList>
            <consortium name="DOE Joint Genome Institute"/>
            <consortium name="Mycorrhizal Genomics Consortium"/>
            <person name="Kohler A."/>
            <person name="Kuo A."/>
            <person name="Nagy L.G."/>
            <person name="Floudas D."/>
            <person name="Copeland A."/>
            <person name="Barry K.W."/>
            <person name="Cichocki N."/>
            <person name="Veneault-Fourrey C."/>
            <person name="LaButti K."/>
            <person name="Lindquist E.A."/>
            <person name="Lipzen A."/>
            <person name="Lundell T."/>
            <person name="Morin E."/>
            <person name="Murat C."/>
            <person name="Riley R."/>
            <person name="Ohm R."/>
            <person name="Sun H."/>
            <person name="Tunlid A."/>
            <person name="Henrissat B."/>
            <person name="Grigoriev I.V."/>
            <person name="Hibbett D.S."/>
            <person name="Martin F."/>
        </authorList>
    </citation>
    <scope>NUCLEOTIDE SEQUENCE [LARGE SCALE GENOMIC DNA]</scope>
    <source>
        <strain evidence="7">Foug A</strain>
    </source>
</reference>
<evidence type="ECO:0000256" key="4">
    <source>
        <dbReference type="SAM" id="MobiDB-lite"/>
    </source>
</evidence>
<dbReference type="SUPFAM" id="SSF75304">
    <property type="entry name" value="Amidase signature (AS) enzymes"/>
    <property type="match status" value="1"/>
</dbReference>
<comment type="similarity">
    <text evidence="1">Belongs to the amidase family.</text>
</comment>
<dbReference type="Pfam" id="PF01425">
    <property type="entry name" value="Amidase"/>
    <property type="match status" value="1"/>
</dbReference>
<dbReference type="HOGENOM" id="CLU_009600_9_3_1"/>
<gene>
    <name evidence="6" type="ORF">SCLCIDRAFT_1213044</name>
</gene>
<feature type="active site" description="Charge relay system" evidence="3">
    <location>
        <position position="128"/>
    </location>
</feature>
<sequence>MFGPSPHRRDCQAKQQERQNQLDALPSAFNESCTEEDNKILNLSLTDLVHSHASGSLSTHAVLQAYGKKAVAAQNATNCLAAVLIPDILRSKSLPQIPSTFHDSTSDISASSPTREKPLLSGVPVSIKDCIDIQGYDTTIGYSSRVNHPASSSAAIVRLLHAAGAITHVKTTTPPGMLGLETSSDLFGRTSNPYNTEYSSGASTGGGGALLAYKGSMIEIGSDLGGSVRLPAHWCGIYAMRSSIGRFPGWGATPPIPGVEGVETSCSPMSKRLDDLEEFWKRVVAMRPWEYDHTCVPIPWRSVNLHGRKLRWGVIWEDGMVVPTPACRRALQMTVDALRKQGHEVVDFTPPSISEGVLTGLQLCFSDGGQDFFSFFRKDERLDPLLMATKTLLSIPLFIKRLLAAITPDALQSTILTSLHTKTPVQEHALVLAREQYRAQWHEVWEKAGFDYVLCLPHPSPAIPKGTAEKATFGSCGSMMIFNILDYSAGVLPVTTVQPTLDALPPAAEFARTPEYARMGTLARDVYGLYDAQKMEGLPVGVQVIGRRFEEEAVLAGMRAVEEALAADGNVFNGGKNF</sequence>
<feature type="compositionally biased region" description="Polar residues" evidence="4">
    <location>
        <begin position="100"/>
        <end position="113"/>
    </location>
</feature>
<keyword evidence="2" id="KW-0378">Hydrolase</keyword>
<feature type="active site" description="Acyl-ester intermediate" evidence="3">
    <location>
        <position position="227"/>
    </location>
</feature>
<feature type="region of interest" description="Disordered" evidence="4">
    <location>
        <begin position="100"/>
        <end position="120"/>
    </location>
</feature>
<proteinExistence type="inferred from homology"/>
<dbReference type="PANTHER" id="PTHR46072:SF10">
    <property type="entry name" value="ACETAMIDASE"/>
    <property type="match status" value="1"/>
</dbReference>
<dbReference type="STRING" id="1036808.A0A0C3AJ50"/>
<dbReference type="InterPro" id="IPR036928">
    <property type="entry name" value="AS_sf"/>
</dbReference>
<dbReference type="InParanoid" id="A0A0C3AJ50"/>
<evidence type="ECO:0000256" key="3">
    <source>
        <dbReference type="PIRSR" id="PIRSR001221-1"/>
    </source>
</evidence>
<feature type="active site" description="Charge relay system" evidence="3">
    <location>
        <position position="203"/>
    </location>
</feature>
<dbReference type="Gene3D" id="3.90.1300.10">
    <property type="entry name" value="Amidase signature (AS) domain"/>
    <property type="match status" value="1"/>
</dbReference>
<accession>A0A0C3AJ50</accession>
<evidence type="ECO:0000256" key="2">
    <source>
        <dbReference type="ARBA" id="ARBA00022801"/>
    </source>
</evidence>
<reference evidence="6 7" key="1">
    <citation type="submission" date="2014-04" db="EMBL/GenBank/DDBJ databases">
        <authorList>
            <consortium name="DOE Joint Genome Institute"/>
            <person name="Kuo A."/>
            <person name="Kohler A."/>
            <person name="Nagy L.G."/>
            <person name="Floudas D."/>
            <person name="Copeland A."/>
            <person name="Barry K.W."/>
            <person name="Cichocki N."/>
            <person name="Veneault-Fourrey C."/>
            <person name="LaButti K."/>
            <person name="Lindquist E.A."/>
            <person name="Lipzen A."/>
            <person name="Lundell T."/>
            <person name="Morin E."/>
            <person name="Murat C."/>
            <person name="Sun H."/>
            <person name="Tunlid A."/>
            <person name="Henrissat B."/>
            <person name="Grigoriev I.V."/>
            <person name="Hibbett D.S."/>
            <person name="Martin F."/>
            <person name="Nordberg H.P."/>
            <person name="Cantor M.N."/>
            <person name="Hua S.X."/>
        </authorList>
    </citation>
    <scope>NUCLEOTIDE SEQUENCE [LARGE SCALE GENOMIC DNA]</scope>
    <source>
        <strain evidence="6 7">Foug A</strain>
    </source>
</reference>
<evidence type="ECO:0000256" key="1">
    <source>
        <dbReference type="ARBA" id="ARBA00009199"/>
    </source>
</evidence>
<keyword evidence="7" id="KW-1185">Reference proteome</keyword>
<dbReference type="PIRSF" id="PIRSF001221">
    <property type="entry name" value="Amidase_fungi"/>
    <property type="match status" value="1"/>
</dbReference>
<dbReference type="InterPro" id="IPR023631">
    <property type="entry name" value="Amidase_dom"/>
</dbReference>
<name>A0A0C3AJ50_9AGAM</name>
<dbReference type="GO" id="GO:0016787">
    <property type="term" value="F:hydrolase activity"/>
    <property type="evidence" value="ECO:0007669"/>
    <property type="project" value="UniProtKB-KW"/>
</dbReference>
<evidence type="ECO:0000313" key="6">
    <source>
        <dbReference type="EMBL" id="KIM64927.1"/>
    </source>
</evidence>
<dbReference type="AlphaFoldDB" id="A0A0C3AJ50"/>
<organism evidence="6 7">
    <name type="scientific">Scleroderma citrinum Foug A</name>
    <dbReference type="NCBI Taxonomy" id="1036808"/>
    <lineage>
        <taxon>Eukaryota</taxon>
        <taxon>Fungi</taxon>
        <taxon>Dikarya</taxon>
        <taxon>Basidiomycota</taxon>
        <taxon>Agaricomycotina</taxon>
        <taxon>Agaricomycetes</taxon>
        <taxon>Agaricomycetidae</taxon>
        <taxon>Boletales</taxon>
        <taxon>Sclerodermatineae</taxon>
        <taxon>Sclerodermataceae</taxon>
        <taxon>Scleroderma</taxon>
    </lineage>
</organism>
<evidence type="ECO:0000259" key="5">
    <source>
        <dbReference type="Pfam" id="PF01425"/>
    </source>
</evidence>
<dbReference type="EMBL" id="KN822026">
    <property type="protein sequence ID" value="KIM64927.1"/>
    <property type="molecule type" value="Genomic_DNA"/>
</dbReference>
<dbReference type="OrthoDB" id="6428749at2759"/>
<evidence type="ECO:0000313" key="7">
    <source>
        <dbReference type="Proteomes" id="UP000053989"/>
    </source>
</evidence>
<protein>
    <recommendedName>
        <fullName evidence="5">Amidase domain-containing protein</fullName>
    </recommendedName>
</protein>